<feature type="transmembrane region" description="Helical" evidence="1">
    <location>
        <begin position="65"/>
        <end position="84"/>
    </location>
</feature>
<dbReference type="Pfam" id="PF07077">
    <property type="entry name" value="DUF1345"/>
    <property type="match status" value="1"/>
</dbReference>
<gene>
    <name evidence="2" type="ORF">GCM10022409_48380</name>
</gene>
<keyword evidence="1" id="KW-1133">Transmembrane helix</keyword>
<reference evidence="3" key="1">
    <citation type="journal article" date="2019" name="Int. J. Syst. Evol. Microbiol.">
        <title>The Global Catalogue of Microorganisms (GCM) 10K type strain sequencing project: providing services to taxonomists for standard genome sequencing and annotation.</title>
        <authorList>
            <consortium name="The Broad Institute Genomics Platform"/>
            <consortium name="The Broad Institute Genome Sequencing Center for Infectious Disease"/>
            <person name="Wu L."/>
            <person name="Ma J."/>
        </authorList>
    </citation>
    <scope>NUCLEOTIDE SEQUENCE [LARGE SCALE GENOMIC DNA]</scope>
    <source>
        <strain evidence="3">JCM 17225</strain>
    </source>
</reference>
<organism evidence="2 3">
    <name type="scientific">Hymenobacter glaciei</name>
    <dbReference type="NCBI Taxonomy" id="877209"/>
    <lineage>
        <taxon>Bacteria</taxon>
        <taxon>Pseudomonadati</taxon>
        <taxon>Bacteroidota</taxon>
        <taxon>Cytophagia</taxon>
        <taxon>Cytophagales</taxon>
        <taxon>Hymenobacteraceae</taxon>
        <taxon>Hymenobacter</taxon>
    </lineage>
</organism>
<proteinExistence type="predicted"/>
<feature type="transmembrane region" description="Helical" evidence="1">
    <location>
        <begin position="137"/>
        <end position="157"/>
    </location>
</feature>
<feature type="transmembrane region" description="Helical" evidence="1">
    <location>
        <begin position="104"/>
        <end position="125"/>
    </location>
</feature>
<evidence type="ECO:0000256" key="1">
    <source>
        <dbReference type="SAM" id="Phobius"/>
    </source>
</evidence>
<dbReference type="EMBL" id="BAABDK010000035">
    <property type="protein sequence ID" value="GAA4055498.1"/>
    <property type="molecule type" value="Genomic_DNA"/>
</dbReference>
<sequence>MSKNFDAAPASTTTKPAAAKMVRSLDVRWRLGVALLVGGLAAWLLPRALAPWIAPAEIGLLPRTVMAWVGFGATDLVQILLGMWKADSEDIRCVAGTEDLPRTLGFVLVLGAAIASLGTVVGLLSSLDKLSLHARTLHVLLSLAAVVLAWVLVHLVFTLRYAHTYYDKDEATGLDVGGLLFPDDQDGAKPRLTPNYIDFAYFSFVIGMTAQTADIAIANRALRGVALLHGCVSFLFNTVIVALTIGTVGGLLN</sequence>
<keyword evidence="1" id="KW-0812">Transmembrane</keyword>
<feature type="transmembrane region" description="Helical" evidence="1">
    <location>
        <begin position="27"/>
        <end position="45"/>
    </location>
</feature>
<keyword evidence="3" id="KW-1185">Reference proteome</keyword>
<feature type="transmembrane region" description="Helical" evidence="1">
    <location>
        <begin position="225"/>
        <end position="252"/>
    </location>
</feature>
<accession>A0ABP7UYB5</accession>
<evidence type="ECO:0000313" key="3">
    <source>
        <dbReference type="Proteomes" id="UP001501469"/>
    </source>
</evidence>
<dbReference type="Proteomes" id="UP001501469">
    <property type="component" value="Unassembled WGS sequence"/>
</dbReference>
<name>A0ABP7UYB5_9BACT</name>
<dbReference type="RefSeq" id="WP_345059775.1">
    <property type="nucleotide sequence ID" value="NZ_BAABDK010000035.1"/>
</dbReference>
<comment type="caution">
    <text evidence="2">The sequence shown here is derived from an EMBL/GenBank/DDBJ whole genome shotgun (WGS) entry which is preliminary data.</text>
</comment>
<protein>
    <submittedName>
        <fullName evidence="2">DUF1345 domain-containing protein</fullName>
    </submittedName>
</protein>
<dbReference type="InterPro" id="IPR009781">
    <property type="entry name" value="DUF1345"/>
</dbReference>
<evidence type="ECO:0000313" key="2">
    <source>
        <dbReference type="EMBL" id="GAA4055498.1"/>
    </source>
</evidence>
<keyword evidence="1" id="KW-0472">Membrane</keyword>